<evidence type="ECO:0000313" key="1">
    <source>
        <dbReference type="EMBL" id="MBK7423666.1"/>
    </source>
</evidence>
<organism evidence="1 2">
    <name type="scientific">Candidatus Propionivibrio dominans</name>
    <dbReference type="NCBI Taxonomy" id="2954373"/>
    <lineage>
        <taxon>Bacteria</taxon>
        <taxon>Pseudomonadati</taxon>
        <taxon>Pseudomonadota</taxon>
        <taxon>Betaproteobacteria</taxon>
        <taxon>Rhodocyclales</taxon>
        <taxon>Rhodocyclaceae</taxon>
        <taxon>Propionivibrio</taxon>
    </lineage>
</organism>
<dbReference type="Proteomes" id="UP000886602">
    <property type="component" value="Unassembled WGS sequence"/>
</dbReference>
<dbReference type="AlphaFoldDB" id="A0A9D7FF55"/>
<accession>A0A9D7FF55</accession>
<sequence length="130" mass="13874">MLLVKCLVECLVTATMLLIVSSEMLRDGSAQVSGKPNVCLQTSSSVAAVAFCIVRIVALRFTFDPVQQNRTNSGIAASDSGHNRLSACGRVGKDCDFGDQQMIEREPAKFIRIVKLAFKGVDPIGQGGQA</sequence>
<proteinExistence type="predicted"/>
<comment type="caution">
    <text evidence="1">The sequence shown here is derived from an EMBL/GenBank/DDBJ whole genome shotgun (WGS) entry which is preliminary data.</text>
</comment>
<reference evidence="1" key="1">
    <citation type="submission" date="2020-10" db="EMBL/GenBank/DDBJ databases">
        <title>Connecting structure to function with the recovery of over 1000 high-quality activated sludge metagenome-assembled genomes encoding full-length rRNA genes using long-read sequencing.</title>
        <authorList>
            <person name="Singleton C.M."/>
            <person name="Petriglieri F."/>
            <person name="Kristensen J.M."/>
            <person name="Kirkegaard R.H."/>
            <person name="Michaelsen T.Y."/>
            <person name="Andersen M.H."/>
            <person name="Karst S.M."/>
            <person name="Dueholm M.S."/>
            <person name="Nielsen P.H."/>
            <person name="Albertsen M."/>
        </authorList>
    </citation>
    <scope>NUCLEOTIDE SEQUENCE</scope>
    <source>
        <strain evidence="1">EsbW_18-Q3-R4-48_MAXAC.044</strain>
    </source>
</reference>
<dbReference type="EMBL" id="JADJNC010000016">
    <property type="protein sequence ID" value="MBK7423666.1"/>
    <property type="molecule type" value="Genomic_DNA"/>
</dbReference>
<protein>
    <submittedName>
        <fullName evidence="1">Uncharacterized protein</fullName>
    </submittedName>
</protein>
<name>A0A9D7FF55_9RHOO</name>
<evidence type="ECO:0000313" key="2">
    <source>
        <dbReference type="Proteomes" id="UP000886602"/>
    </source>
</evidence>
<gene>
    <name evidence="1" type="ORF">IPJ48_11515</name>
</gene>